<proteinExistence type="predicted"/>
<reference evidence="3" key="1">
    <citation type="submission" date="2017-04" db="EMBL/GenBank/DDBJ databases">
        <title>Genome evolution of the luminous symbionts of deep sea anglerfish.</title>
        <authorList>
            <person name="Hendry T.A."/>
        </authorList>
    </citation>
    <scope>NUCLEOTIDE SEQUENCE [LARGE SCALE GENOMIC DNA]</scope>
</reference>
<evidence type="ECO:0000313" key="2">
    <source>
        <dbReference type="EMBL" id="ATF09314.1"/>
    </source>
</evidence>
<dbReference type="KEGG" id="elux:BTN50_0804"/>
<dbReference type="AlphaFoldDB" id="A0A291B8I9"/>
<gene>
    <name evidence="2" type="ORF">BTN50_0804</name>
</gene>
<sequence>MCSDLAIITVFRVKYVFSMPLRGLQGFINSMLKFAQLPL</sequence>
<dbReference type="InterPro" id="IPR025668">
    <property type="entry name" value="Tnp_DDE_dom"/>
</dbReference>
<organism evidence="2 3">
    <name type="scientific">Candidatus Enterovibrio altilux</name>
    <dbReference type="NCBI Taxonomy" id="1927128"/>
    <lineage>
        <taxon>Bacteria</taxon>
        <taxon>Pseudomonadati</taxon>
        <taxon>Pseudomonadota</taxon>
        <taxon>Gammaproteobacteria</taxon>
        <taxon>Vibrionales</taxon>
        <taxon>Vibrionaceae</taxon>
        <taxon>Enterovibrio</taxon>
    </lineage>
</organism>
<accession>A0A291B8I9</accession>
<evidence type="ECO:0000313" key="3">
    <source>
        <dbReference type="Proteomes" id="UP000218160"/>
    </source>
</evidence>
<feature type="domain" description="Transposase DDE" evidence="1">
    <location>
        <begin position="3"/>
        <end position="39"/>
    </location>
</feature>
<evidence type="ECO:0000259" key="1">
    <source>
        <dbReference type="Pfam" id="PF13737"/>
    </source>
</evidence>
<keyword evidence="3" id="KW-1185">Reference proteome</keyword>
<name>A0A291B8I9_9GAMM</name>
<dbReference type="EMBL" id="CP020660">
    <property type="protein sequence ID" value="ATF09314.1"/>
    <property type="molecule type" value="Genomic_DNA"/>
</dbReference>
<dbReference type="Pfam" id="PF13737">
    <property type="entry name" value="DDE_Tnp_1_5"/>
    <property type="match status" value="1"/>
</dbReference>
<dbReference type="Proteomes" id="UP000218160">
    <property type="component" value="Chromosome 1"/>
</dbReference>
<protein>
    <recommendedName>
        <fullName evidence="1">Transposase DDE domain-containing protein</fullName>
    </recommendedName>
</protein>